<gene>
    <name evidence="1" type="ORF">BU25DRAFT_411603</name>
</gene>
<accession>A0ACB6RZQ0</accession>
<comment type="caution">
    <text evidence="1">The sequence shown here is derived from an EMBL/GenBank/DDBJ whole genome shotgun (WGS) entry which is preliminary data.</text>
</comment>
<keyword evidence="2" id="KW-1185">Reference proteome</keyword>
<evidence type="ECO:0000313" key="2">
    <source>
        <dbReference type="Proteomes" id="UP000799754"/>
    </source>
</evidence>
<name>A0ACB6RZQ0_9PLEO</name>
<organism evidence="1 2">
    <name type="scientific">Macroventuria anomochaeta</name>
    <dbReference type="NCBI Taxonomy" id="301207"/>
    <lineage>
        <taxon>Eukaryota</taxon>
        <taxon>Fungi</taxon>
        <taxon>Dikarya</taxon>
        <taxon>Ascomycota</taxon>
        <taxon>Pezizomycotina</taxon>
        <taxon>Dothideomycetes</taxon>
        <taxon>Pleosporomycetidae</taxon>
        <taxon>Pleosporales</taxon>
        <taxon>Pleosporineae</taxon>
        <taxon>Didymellaceae</taxon>
        <taxon>Macroventuria</taxon>
    </lineage>
</organism>
<evidence type="ECO:0000313" key="1">
    <source>
        <dbReference type="EMBL" id="KAF2626633.1"/>
    </source>
</evidence>
<dbReference type="EMBL" id="MU006720">
    <property type="protein sequence ID" value="KAF2626633.1"/>
    <property type="molecule type" value="Genomic_DNA"/>
</dbReference>
<dbReference type="Proteomes" id="UP000799754">
    <property type="component" value="Unassembled WGS sequence"/>
</dbReference>
<protein>
    <submittedName>
        <fullName evidence="1">Uncharacterized protein</fullName>
    </submittedName>
</protein>
<reference evidence="1" key="1">
    <citation type="journal article" date="2020" name="Stud. Mycol.">
        <title>101 Dothideomycetes genomes: a test case for predicting lifestyles and emergence of pathogens.</title>
        <authorList>
            <person name="Haridas S."/>
            <person name="Albert R."/>
            <person name="Binder M."/>
            <person name="Bloem J."/>
            <person name="Labutti K."/>
            <person name="Salamov A."/>
            <person name="Andreopoulos B."/>
            <person name="Baker S."/>
            <person name="Barry K."/>
            <person name="Bills G."/>
            <person name="Bluhm B."/>
            <person name="Cannon C."/>
            <person name="Castanera R."/>
            <person name="Culley D."/>
            <person name="Daum C."/>
            <person name="Ezra D."/>
            <person name="Gonzalez J."/>
            <person name="Henrissat B."/>
            <person name="Kuo A."/>
            <person name="Liang C."/>
            <person name="Lipzen A."/>
            <person name="Lutzoni F."/>
            <person name="Magnuson J."/>
            <person name="Mondo S."/>
            <person name="Nolan M."/>
            <person name="Ohm R."/>
            <person name="Pangilinan J."/>
            <person name="Park H.-J."/>
            <person name="Ramirez L."/>
            <person name="Alfaro M."/>
            <person name="Sun H."/>
            <person name="Tritt A."/>
            <person name="Yoshinaga Y."/>
            <person name="Zwiers L.-H."/>
            <person name="Turgeon B."/>
            <person name="Goodwin S."/>
            <person name="Spatafora J."/>
            <person name="Crous P."/>
            <person name="Grigoriev I."/>
        </authorList>
    </citation>
    <scope>NUCLEOTIDE SEQUENCE</scope>
    <source>
        <strain evidence="1">CBS 525.71</strain>
    </source>
</reference>
<sequence>MTDPAAKVVALKDATSALNGETTQWPLSFKIQPQPQQGLEAFGVTSAKGKPKKRWWSHLLYRGPNNERVKIQYSKTKADSEVLAQQFLKEKVVGFDMEWPWDDWRQPNRLQNKIGLIQVATEDKIALFHIGLHTGDTIDDLLAPSLRKLIESPEIGKIGVGILNADFARLSRYFKLKPKGAVELSHLHRLVTFGGRKPELVSTKMTSLANQVEQHLEHPLYKGDVRTSNWSKPLSQEQIKYAAGDAYAGIMLYHCLNYKRLQMKPTPPLPIHADKYLSYKLAGVSSLYLESSEESGKIMTSAFFFGVQTAPEDLSKSKKTAATSRMTSKSTAKTKYTTTSNYANKEAQPVVRRIAAKSTITLSLDSTSQALHDELCIWRKAVAAEAKLPAYRVASDQILLRLAGERPLTSESLLKVRGLGIQREKLYGKQMIGVISSFMAKNGISAPEDVAGAPANPTHATMDGTVDKVVLPATPDRSSRRRRTVRPGTPDSSPALGTPPPPRTPQLHTGLSFTLAETKLAEYEDSDDSVPSLDFGRSPSRRTSGRKRKRMESPTKHDAPSSSQKLQQTIQTYRYSEGVSESQPLKVSPRVRRVIAAPTNPPSNTSTVEEPLTPRSKIFRNKLVALSRQIATKQQTKPDTIVSAETLEAIARNPPRTHDKLRRMPGVEKLLVACVDTDTDLLAKIQKFAPMRSVVRSVVTKSCSDDRP</sequence>
<proteinExistence type="predicted"/>